<sequence length="489" mass="53368">MELEASNRYGDDGSSKRTGKPYSTLGTWVTASAHIITAVIGSGVLSLSWAIAQLGWIAGPMALVIFSIITWFTSTLLADCCRDPVSGKRCSCYMDAVKSNLGGISNKFCGLAQYVNLVGITIGYSITSAISMAAIERSGCFHKEGHNVSCHVKNNKFMIIFGIIEIILSQIPNFHELSWLSAVAAVMSFGYSTIGLGLSIARAVGGNQARTSLTGTTVGVDVTSWQKTWNCFEAIGDIAFAFAFSTVLVEIQASPPGFNGKTSIHVIGMELQDTLKPNPPENESMKKATLVGVSVTTVFYVSCGALGYAAFGNNAPGNFLTGFGFYEPYWLIDMANVFIIVHLIGAYQVFCQPIFKQVEDRCFNRWPNSSFIKESPPIKLPLFGVYSFSVFRVVWRTGYVILTIVLAMLLPFFNAILGLLGAASFWPLTVYFPIQMHISREQIRAFSWKWIWLNFLVLLCLIVSVLAAAGSIATIVKDLSTYEPFNSVS</sequence>
<dbReference type="Pfam" id="PF01490">
    <property type="entry name" value="Aa_trans"/>
    <property type="match status" value="2"/>
</dbReference>
<feature type="domain" description="Amino acid transporter transmembrane" evidence="8">
    <location>
        <begin position="265"/>
        <end position="475"/>
    </location>
</feature>
<comment type="caution">
    <text evidence="9">The sequence shown here is derived from an EMBL/GenBank/DDBJ whole genome shotgun (WGS) entry which is preliminary data.</text>
</comment>
<protein>
    <recommendedName>
        <fullName evidence="8">Amino acid transporter transmembrane domain-containing protein</fullName>
    </recommendedName>
</protein>
<evidence type="ECO:0000256" key="3">
    <source>
        <dbReference type="ARBA" id="ARBA00022692"/>
    </source>
</evidence>
<evidence type="ECO:0000256" key="6">
    <source>
        <dbReference type="ARBA" id="ARBA00023136"/>
    </source>
</evidence>
<feature type="transmembrane region" description="Helical" evidence="7">
    <location>
        <begin position="331"/>
        <end position="355"/>
    </location>
</feature>
<evidence type="ECO:0000313" key="9">
    <source>
        <dbReference type="EMBL" id="MBA0602185.1"/>
    </source>
</evidence>
<keyword evidence="3 7" id="KW-0812">Transmembrane</keyword>
<dbReference type="AlphaFoldDB" id="A0A7J8QKZ8"/>
<evidence type="ECO:0000256" key="2">
    <source>
        <dbReference type="ARBA" id="ARBA00022448"/>
    </source>
</evidence>
<proteinExistence type="predicted"/>
<evidence type="ECO:0000256" key="5">
    <source>
        <dbReference type="ARBA" id="ARBA00022989"/>
    </source>
</evidence>
<keyword evidence="4" id="KW-0029">Amino-acid transport</keyword>
<feature type="transmembrane region" description="Helical" evidence="7">
    <location>
        <begin position="156"/>
        <end position="173"/>
    </location>
</feature>
<evidence type="ECO:0000256" key="7">
    <source>
        <dbReference type="SAM" id="Phobius"/>
    </source>
</evidence>
<comment type="subcellular location">
    <subcellularLocation>
        <location evidence="1">Membrane</location>
    </subcellularLocation>
</comment>
<dbReference type="InterPro" id="IPR013057">
    <property type="entry name" value="AA_transpt_TM"/>
</dbReference>
<feature type="transmembrane region" description="Helical" evidence="7">
    <location>
        <begin position="25"/>
        <end position="47"/>
    </location>
</feature>
<name>A0A7J8QKZ8_GOSRA</name>
<accession>A0A7J8QKZ8</accession>
<keyword evidence="5 7" id="KW-1133">Transmembrane helix</keyword>
<dbReference type="Proteomes" id="UP000593578">
    <property type="component" value="Unassembled WGS sequence"/>
</dbReference>
<keyword evidence="2" id="KW-0813">Transport</keyword>
<keyword evidence="6 7" id="KW-0472">Membrane</keyword>
<feature type="domain" description="Amino acid transporter transmembrane" evidence="8">
    <location>
        <begin position="26"/>
        <end position="254"/>
    </location>
</feature>
<dbReference type="PANTHER" id="PTHR48017">
    <property type="entry name" value="OS05G0424000 PROTEIN-RELATED"/>
    <property type="match status" value="1"/>
</dbReference>
<dbReference type="GO" id="GO:0016020">
    <property type="term" value="C:membrane"/>
    <property type="evidence" value="ECO:0007669"/>
    <property type="project" value="UniProtKB-SubCell"/>
</dbReference>
<organism evidence="9 10">
    <name type="scientific">Gossypium raimondii</name>
    <name type="common">Peruvian cotton</name>
    <name type="synonym">Gossypium klotzschianum subsp. raimondii</name>
    <dbReference type="NCBI Taxonomy" id="29730"/>
    <lineage>
        <taxon>Eukaryota</taxon>
        <taxon>Viridiplantae</taxon>
        <taxon>Streptophyta</taxon>
        <taxon>Embryophyta</taxon>
        <taxon>Tracheophyta</taxon>
        <taxon>Spermatophyta</taxon>
        <taxon>Magnoliopsida</taxon>
        <taxon>eudicotyledons</taxon>
        <taxon>Gunneridae</taxon>
        <taxon>Pentapetalae</taxon>
        <taxon>rosids</taxon>
        <taxon>malvids</taxon>
        <taxon>Malvales</taxon>
        <taxon>Malvaceae</taxon>
        <taxon>Malvoideae</taxon>
        <taxon>Gossypium</taxon>
    </lineage>
</organism>
<feature type="transmembrane region" description="Helical" evidence="7">
    <location>
        <begin position="179"/>
        <end position="201"/>
    </location>
</feature>
<dbReference type="EMBL" id="JABEZZ010000013">
    <property type="protein sequence ID" value="MBA0602185.1"/>
    <property type="molecule type" value="Genomic_DNA"/>
</dbReference>
<dbReference type="GO" id="GO:0006865">
    <property type="term" value="P:amino acid transport"/>
    <property type="evidence" value="ECO:0007669"/>
    <property type="project" value="UniProtKB-KW"/>
</dbReference>
<feature type="transmembrane region" description="Helical" evidence="7">
    <location>
        <begin position="450"/>
        <end position="476"/>
    </location>
</feature>
<feature type="transmembrane region" description="Helical" evidence="7">
    <location>
        <begin position="290"/>
        <end position="311"/>
    </location>
</feature>
<feature type="transmembrane region" description="Helical" evidence="7">
    <location>
        <begin position="401"/>
        <end position="429"/>
    </location>
</feature>
<feature type="transmembrane region" description="Helical" evidence="7">
    <location>
        <begin position="114"/>
        <end position="135"/>
    </location>
</feature>
<reference evidence="9 10" key="1">
    <citation type="journal article" date="2019" name="Genome Biol. Evol.">
        <title>Insights into the evolution of the New World diploid cottons (Gossypium, subgenus Houzingenia) based on genome sequencing.</title>
        <authorList>
            <person name="Grover C.E."/>
            <person name="Arick M.A. 2nd"/>
            <person name="Thrash A."/>
            <person name="Conover J.L."/>
            <person name="Sanders W.S."/>
            <person name="Peterson D.G."/>
            <person name="Frelichowski J.E."/>
            <person name="Scheffler J.A."/>
            <person name="Scheffler B.E."/>
            <person name="Wendel J.F."/>
        </authorList>
    </citation>
    <scope>NUCLEOTIDE SEQUENCE [LARGE SCALE GENOMIC DNA]</scope>
    <source>
        <strain evidence="9">8</strain>
        <tissue evidence="9">Leaf</tissue>
    </source>
</reference>
<evidence type="ECO:0000259" key="8">
    <source>
        <dbReference type="Pfam" id="PF01490"/>
    </source>
</evidence>
<feature type="transmembrane region" description="Helical" evidence="7">
    <location>
        <begin position="54"/>
        <end position="73"/>
    </location>
</feature>
<evidence type="ECO:0000313" key="10">
    <source>
        <dbReference type="Proteomes" id="UP000593578"/>
    </source>
</evidence>
<evidence type="ECO:0000256" key="1">
    <source>
        <dbReference type="ARBA" id="ARBA00004370"/>
    </source>
</evidence>
<gene>
    <name evidence="9" type="ORF">Gorai_002374</name>
</gene>
<evidence type="ECO:0000256" key="4">
    <source>
        <dbReference type="ARBA" id="ARBA00022970"/>
    </source>
</evidence>